<dbReference type="Proteomes" id="UP000092666">
    <property type="component" value="Unassembled WGS sequence"/>
</dbReference>
<name>A0A1B9GRN8_9TREE</name>
<reference evidence="3 4" key="1">
    <citation type="submission" date="2013-07" db="EMBL/GenBank/DDBJ databases">
        <title>The Genome Sequence of Cryptococcus heveanensis BCC8398.</title>
        <authorList>
            <consortium name="The Broad Institute Genome Sequencing Platform"/>
            <person name="Cuomo C."/>
            <person name="Litvintseva A."/>
            <person name="Chen Y."/>
            <person name="Heitman J."/>
            <person name="Sun S."/>
            <person name="Springer D."/>
            <person name="Dromer F."/>
            <person name="Young S.K."/>
            <person name="Zeng Q."/>
            <person name="Gargeya S."/>
            <person name="Fitzgerald M."/>
            <person name="Abouelleil A."/>
            <person name="Alvarado L."/>
            <person name="Berlin A.M."/>
            <person name="Chapman S.B."/>
            <person name="Dewar J."/>
            <person name="Goldberg J."/>
            <person name="Griggs A."/>
            <person name="Gujja S."/>
            <person name="Hansen M."/>
            <person name="Howarth C."/>
            <person name="Imamovic A."/>
            <person name="Larimer J."/>
            <person name="McCowan C."/>
            <person name="Murphy C."/>
            <person name="Pearson M."/>
            <person name="Priest M."/>
            <person name="Roberts A."/>
            <person name="Saif S."/>
            <person name="Shea T."/>
            <person name="Sykes S."/>
            <person name="Wortman J."/>
            <person name="Nusbaum C."/>
            <person name="Birren B."/>
        </authorList>
    </citation>
    <scope>NUCLEOTIDE SEQUENCE [LARGE SCALE GENOMIC DNA]</scope>
    <source>
        <strain evidence="3 4">BCC8398</strain>
    </source>
</reference>
<feature type="region of interest" description="Disordered" evidence="1">
    <location>
        <begin position="1"/>
        <end position="25"/>
    </location>
</feature>
<dbReference type="OrthoDB" id="2574774at2759"/>
<reference evidence="4" key="2">
    <citation type="submission" date="2013-12" db="EMBL/GenBank/DDBJ databases">
        <title>Evolution of pathogenesis and genome organization in the Tremellales.</title>
        <authorList>
            <person name="Cuomo C."/>
            <person name="Litvintseva A."/>
            <person name="Heitman J."/>
            <person name="Chen Y."/>
            <person name="Sun S."/>
            <person name="Springer D."/>
            <person name="Dromer F."/>
            <person name="Young S."/>
            <person name="Zeng Q."/>
            <person name="Chapman S."/>
            <person name="Gujja S."/>
            <person name="Saif S."/>
            <person name="Birren B."/>
        </authorList>
    </citation>
    <scope>NUCLEOTIDE SEQUENCE [LARGE SCALE GENOMIC DNA]</scope>
    <source>
        <strain evidence="4">BCC8398</strain>
    </source>
</reference>
<evidence type="ECO:0000259" key="2">
    <source>
        <dbReference type="PROSITE" id="PS50097"/>
    </source>
</evidence>
<accession>A0A1B9GRN8</accession>
<dbReference type="Pfam" id="PF00651">
    <property type="entry name" value="BTB"/>
    <property type="match status" value="1"/>
</dbReference>
<dbReference type="InterPro" id="IPR011333">
    <property type="entry name" value="SKP1/BTB/POZ_sf"/>
</dbReference>
<evidence type="ECO:0000313" key="4">
    <source>
        <dbReference type="Proteomes" id="UP000092666"/>
    </source>
</evidence>
<dbReference type="InterPro" id="IPR000210">
    <property type="entry name" value="BTB/POZ_dom"/>
</dbReference>
<evidence type="ECO:0000256" key="1">
    <source>
        <dbReference type="SAM" id="MobiDB-lite"/>
    </source>
</evidence>
<keyword evidence="4" id="KW-1185">Reference proteome</keyword>
<dbReference type="Gene3D" id="3.30.710.10">
    <property type="entry name" value="Potassium Channel Kv1.1, Chain A"/>
    <property type="match status" value="1"/>
</dbReference>
<dbReference type="STRING" id="1296120.A0A1B9GRN8"/>
<dbReference type="SUPFAM" id="SSF54695">
    <property type="entry name" value="POZ domain"/>
    <property type="match status" value="1"/>
</dbReference>
<sequence length="287" mass="31771">MASQALRSTRNTTDGPTAKRAKTDSLAISDVNKPYQSEHADITLVSSDGLPFKVHSYHLKSSSPVFRAMLDIGDSASSLSSSSVSSSEVELLDEEIENSAVLRIFLDIVHGVSLQEPDSLATQKVYESVVAFLRKYEAASAIEVVRLNLIAWARHGHFMHLDLFVLGCMLDDVELCKTAITSPGRQNWDSFNLDSNHLTAKRNVMDLSAAPLAYLRQIPDNYKWALMQASAVATKRYNVWAKADKIEESQLAEDRLAVAAKFGELMQQIQRRIVEDMGDLGSGIIFH</sequence>
<dbReference type="AlphaFoldDB" id="A0A1B9GRN8"/>
<feature type="compositionally biased region" description="Polar residues" evidence="1">
    <location>
        <begin position="1"/>
        <end position="15"/>
    </location>
</feature>
<dbReference type="EMBL" id="KI669504">
    <property type="protein sequence ID" value="OCF33657.1"/>
    <property type="molecule type" value="Genomic_DNA"/>
</dbReference>
<gene>
    <name evidence="3" type="ORF">I316_04731</name>
</gene>
<feature type="domain" description="BTB" evidence="2">
    <location>
        <begin position="40"/>
        <end position="118"/>
    </location>
</feature>
<dbReference type="PROSITE" id="PS50097">
    <property type="entry name" value="BTB"/>
    <property type="match status" value="1"/>
</dbReference>
<proteinExistence type="predicted"/>
<evidence type="ECO:0000313" key="3">
    <source>
        <dbReference type="EMBL" id="OCF33657.1"/>
    </source>
</evidence>
<protein>
    <recommendedName>
        <fullName evidence="2">BTB domain-containing protein</fullName>
    </recommendedName>
</protein>
<organism evidence="3 4">
    <name type="scientific">Kwoniella heveanensis BCC8398</name>
    <dbReference type="NCBI Taxonomy" id="1296120"/>
    <lineage>
        <taxon>Eukaryota</taxon>
        <taxon>Fungi</taxon>
        <taxon>Dikarya</taxon>
        <taxon>Basidiomycota</taxon>
        <taxon>Agaricomycotina</taxon>
        <taxon>Tremellomycetes</taxon>
        <taxon>Tremellales</taxon>
        <taxon>Cryptococcaceae</taxon>
        <taxon>Kwoniella</taxon>
    </lineage>
</organism>